<name>A0A3M7QM22_BRAPC</name>
<protein>
    <submittedName>
        <fullName evidence="2">Uncharacterized protein</fullName>
    </submittedName>
</protein>
<proteinExistence type="predicted"/>
<evidence type="ECO:0000313" key="3">
    <source>
        <dbReference type="Proteomes" id="UP000276133"/>
    </source>
</evidence>
<dbReference type="AlphaFoldDB" id="A0A3M7QM22"/>
<evidence type="ECO:0000256" key="1">
    <source>
        <dbReference type="SAM" id="MobiDB-lite"/>
    </source>
</evidence>
<evidence type="ECO:0000313" key="2">
    <source>
        <dbReference type="EMBL" id="RNA12476.1"/>
    </source>
</evidence>
<gene>
    <name evidence="2" type="ORF">BpHYR1_016674</name>
</gene>
<sequence>MADELDEADEVDDEEDMGVIDSGGVGEHGDVEETEIADNLNFKILEIKKINQSKVSELDGCSPTSMYRLAYLPCSHVSSQSLCWTKHAFTHWYLASVHTFVSESSAAGLIDNRPFEILWSM</sequence>
<organism evidence="2 3">
    <name type="scientific">Brachionus plicatilis</name>
    <name type="common">Marine rotifer</name>
    <name type="synonym">Brachionus muelleri</name>
    <dbReference type="NCBI Taxonomy" id="10195"/>
    <lineage>
        <taxon>Eukaryota</taxon>
        <taxon>Metazoa</taxon>
        <taxon>Spiralia</taxon>
        <taxon>Gnathifera</taxon>
        <taxon>Rotifera</taxon>
        <taxon>Eurotatoria</taxon>
        <taxon>Monogononta</taxon>
        <taxon>Pseudotrocha</taxon>
        <taxon>Ploima</taxon>
        <taxon>Brachionidae</taxon>
        <taxon>Brachionus</taxon>
    </lineage>
</organism>
<feature type="region of interest" description="Disordered" evidence="1">
    <location>
        <begin position="1"/>
        <end position="31"/>
    </location>
</feature>
<comment type="caution">
    <text evidence="2">The sequence shown here is derived from an EMBL/GenBank/DDBJ whole genome shotgun (WGS) entry which is preliminary data.</text>
</comment>
<reference evidence="2 3" key="1">
    <citation type="journal article" date="2018" name="Sci. Rep.">
        <title>Genomic signatures of local adaptation to the degree of environmental predictability in rotifers.</title>
        <authorList>
            <person name="Franch-Gras L."/>
            <person name="Hahn C."/>
            <person name="Garcia-Roger E.M."/>
            <person name="Carmona M.J."/>
            <person name="Serra M."/>
            <person name="Gomez A."/>
        </authorList>
    </citation>
    <scope>NUCLEOTIDE SEQUENCE [LARGE SCALE GENOMIC DNA]</scope>
    <source>
        <strain evidence="2">HYR1</strain>
    </source>
</reference>
<feature type="compositionally biased region" description="Acidic residues" evidence="1">
    <location>
        <begin position="1"/>
        <end position="18"/>
    </location>
</feature>
<dbReference type="EMBL" id="REGN01005682">
    <property type="protein sequence ID" value="RNA12476.1"/>
    <property type="molecule type" value="Genomic_DNA"/>
</dbReference>
<keyword evidence="3" id="KW-1185">Reference proteome</keyword>
<dbReference type="Proteomes" id="UP000276133">
    <property type="component" value="Unassembled WGS sequence"/>
</dbReference>
<accession>A0A3M7QM22</accession>